<comment type="caution">
    <text evidence="2">The sequence shown here is derived from an EMBL/GenBank/DDBJ whole genome shotgun (WGS) entry which is preliminary data.</text>
</comment>
<evidence type="ECO:0008006" key="4">
    <source>
        <dbReference type="Google" id="ProtNLM"/>
    </source>
</evidence>
<reference evidence="2 3" key="1">
    <citation type="submission" date="2024-02" db="EMBL/GenBank/DDBJ databases">
        <title>A Gaetbulibacter species isolated from tidal flats and genomic insights of their niches.</title>
        <authorList>
            <person name="Ye Y."/>
        </authorList>
    </citation>
    <scope>NUCLEOTIDE SEQUENCE [LARGE SCALE GENOMIC DNA]</scope>
    <source>
        <strain evidence="2 3">KYW382</strain>
    </source>
</reference>
<sequence length="167" mass="19015">MKDKSSSSSGLFNFESHGHWKDNQFAWFYASLILVASLILGISLYLSGVYESMSWRSVKIFFILFSFIALVSDYHKHKAEISYVEAVLLCLKTGFYFLAMYLPIIIIFLATSKTEMQAVVKNEVMEQSFSFFEMVFVNYLETVVTTAICAIAAAFTVGFIHNKKQES</sequence>
<dbReference type="EMBL" id="JBAWKB010000005">
    <property type="protein sequence ID" value="MFH6772907.1"/>
    <property type="molecule type" value="Genomic_DNA"/>
</dbReference>
<evidence type="ECO:0000313" key="3">
    <source>
        <dbReference type="Proteomes" id="UP001610100"/>
    </source>
</evidence>
<evidence type="ECO:0000313" key="2">
    <source>
        <dbReference type="EMBL" id="MFH6772907.1"/>
    </source>
</evidence>
<feature type="transmembrane region" description="Helical" evidence="1">
    <location>
        <begin position="58"/>
        <end position="74"/>
    </location>
</feature>
<feature type="transmembrane region" description="Helical" evidence="1">
    <location>
        <begin position="86"/>
        <end position="111"/>
    </location>
</feature>
<keyword evidence="1" id="KW-1133">Transmembrane helix</keyword>
<organism evidence="2 3">
    <name type="scientific">Gaetbulibacter aestuarii</name>
    <dbReference type="NCBI Taxonomy" id="1502358"/>
    <lineage>
        <taxon>Bacteria</taxon>
        <taxon>Pseudomonadati</taxon>
        <taxon>Bacteroidota</taxon>
        <taxon>Flavobacteriia</taxon>
        <taxon>Flavobacteriales</taxon>
        <taxon>Flavobacteriaceae</taxon>
        <taxon>Gaetbulibacter</taxon>
    </lineage>
</organism>
<evidence type="ECO:0000256" key="1">
    <source>
        <dbReference type="SAM" id="Phobius"/>
    </source>
</evidence>
<feature type="transmembrane region" description="Helical" evidence="1">
    <location>
        <begin position="26"/>
        <end position="46"/>
    </location>
</feature>
<keyword evidence="3" id="KW-1185">Reference proteome</keyword>
<dbReference type="Proteomes" id="UP001610100">
    <property type="component" value="Unassembled WGS sequence"/>
</dbReference>
<accession>A0ABW7N3V6</accession>
<dbReference type="RefSeq" id="WP_344742060.1">
    <property type="nucleotide sequence ID" value="NZ_BAABAY010000007.1"/>
</dbReference>
<name>A0ABW7N3V6_9FLAO</name>
<proteinExistence type="predicted"/>
<feature type="transmembrane region" description="Helical" evidence="1">
    <location>
        <begin position="131"/>
        <end position="160"/>
    </location>
</feature>
<keyword evidence="1" id="KW-0472">Membrane</keyword>
<keyword evidence="1" id="KW-0812">Transmembrane</keyword>
<gene>
    <name evidence="2" type="ORF">V8G58_13270</name>
</gene>
<protein>
    <recommendedName>
        <fullName evidence="4">DUF4199 domain-containing protein</fullName>
    </recommendedName>
</protein>